<reference evidence="6" key="1">
    <citation type="submission" date="2013-06" db="EMBL/GenBank/DDBJ databases">
        <authorList>
            <person name="Zhao Q."/>
        </authorList>
    </citation>
    <scope>NUCLEOTIDE SEQUENCE</scope>
    <source>
        <strain evidence="6">cv. W1943</strain>
    </source>
</reference>
<dbReference type="FunFam" id="3.20.10.10:FF:000002">
    <property type="entry name" value="D-alanine aminotransferase"/>
    <property type="match status" value="1"/>
</dbReference>
<dbReference type="AlphaFoldDB" id="A0A0E0NCW8"/>
<dbReference type="GO" id="GO:0008652">
    <property type="term" value="P:amino acid biosynthetic process"/>
    <property type="evidence" value="ECO:0007669"/>
    <property type="project" value="UniProtKB-ARBA"/>
</dbReference>
<dbReference type="InterPro" id="IPR043131">
    <property type="entry name" value="BCAT-like_N"/>
</dbReference>
<keyword evidence="3" id="KW-0663">Pyridoxal phosphate</keyword>
<accession>A0A0E0NCW8</accession>
<dbReference type="InterPro" id="IPR001544">
    <property type="entry name" value="Aminotrans_IV"/>
</dbReference>
<dbReference type="Gene3D" id="3.30.470.10">
    <property type="match status" value="1"/>
</dbReference>
<evidence type="ECO:0000256" key="4">
    <source>
        <dbReference type="SAM" id="MobiDB-lite"/>
    </source>
</evidence>
<dbReference type="CDD" id="cd00449">
    <property type="entry name" value="PLPDE_IV"/>
    <property type="match status" value="1"/>
</dbReference>
<dbReference type="Pfam" id="PF01063">
    <property type="entry name" value="Aminotran_4"/>
    <property type="match status" value="1"/>
</dbReference>
<dbReference type="InterPro" id="IPR043132">
    <property type="entry name" value="BCAT-like_C"/>
</dbReference>
<dbReference type="Gramene" id="ORUFI02G11970.1">
    <property type="protein sequence ID" value="ORUFI02G11970.1"/>
    <property type="gene ID" value="ORUFI02G11970"/>
</dbReference>
<evidence type="ECO:0000256" key="2">
    <source>
        <dbReference type="ARBA" id="ARBA00009320"/>
    </source>
</evidence>
<dbReference type="eggNOG" id="KOG0975">
    <property type="taxonomic scope" value="Eukaryota"/>
</dbReference>
<keyword evidence="6" id="KW-1185">Reference proteome</keyword>
<dbReference type="HOGENOM" id="CLU_431100_0_0_1"/>
<comment type="similarity">
    <text evidence="2">Belongs to the class-IV pyridoxal-phosphate-dependent aminotransferase family.</text>
</comment>
<dbReference type="InterPro" id="IPR050571">
    <property type="entry name" value="Class-IV_PLP-Dep_Aminotrnsfr"/>
</dbReference>
<dbReference type="Proteomes" id="UP000008022">
    <property type="component" value="Unassembled WGS sequence"/>
</dbReference>
<dbReference type="GO" id="GO:0003824">
    <property type="term" value="F:catalytic activity"/>
    <property type="evidence" value="ECO:0007669"/>
    <property type="project" value="InterPro"/>
</dbReference>
<dbReference type="InterPro" id="IPR036038">
    <property type="entry name" value="Aminotransferase-like"/>
</dbReference>
<dbReference type="PANTHER" id="PTHR42743:SF22">
    <property type="entry name" value="D-AMINO-ACID TRANSAMINASE, CHLOROPLASTIC"/>
    <property type="match status" value="1"/>
</dbReference>
<organism evidence="5 6">
    <name type="scientific">Oryza rufipogon</name>
    <name type="common">Brownbeard rice</name>
    <name type="synonym">Asian wild rice</name>
    <dbReference type="NCBI Taxonomy" id="4529"/>
    <lineage>
        <taxon>Eukaryota</taxon>
        <taxon>Viridiplantae</taxon>
        <taxon>Streptophyta</taxon>
        <taxon>Embryophyta</taxon>
        <taxon>Tracheophyta</taxon>
        <taxon>Spermatophyta</taxon>
        <taxon>Magnoliopsida</taxon>
        <taxon>Liliopsida</taxon>
        <taxon>Poales</taxon>
        <taxon>Poaceae</taxon>
        <taxon>BOP clade</taxon>
        <taxon>Oryzoideae</taxon>
        <taxon>Oryzeae</taxon>
        <taxon>Oryzinae</taxon>
        <taxon>Oryza</taxon>
    </lineage>
</organism>
<evidence type="ECO:0000313" key="6">
    <source>
        <dbReference type="Proteomes" id="UP000008022"/>
    </source>
</evidence>
<dbReference type="SUPFAM" id="SSF56752">
    <property type="entry name" value="D-aminoacid aminotransferase-like PLP-dependent enzymes"/>
    <property type="match status" value="1"/>
</dbReference>
<dbReference type="PANTHER" id="PTHR42743">
    <property type="entry name" value="AMINO-ACID AMINOTRANSFERASE"/>
    <property type="match status" value="1"/>
</dbReference>
<dbReference type="GO" id="GO:0046394">
    <property type="term" value="P:carboxylic acid biosynthetic process"/>
    <property type="evidence" value="ECO:0007669"/>
    <property type="project" value="UniProtKB-ARBA"/>
</dbReference>
<sequence>MDRRLWRRDLVPTPSTATVVWGEALLLLRRRRRRIVALSLPPDSRLPLPQSPPASCAAEPERKEDEGEEERWRGRRRRRQRGEEFAAGRGFSFLTSAVARAGAAPSPFSSFSGRSGAICVAPSPRRARALGTSDDIRRRRMFAGVCLPRASASRFSARPESFAACPDAPAFTWSTAVGRAHSISMVRVGEGAAASSNRIVYERERRSWIALIVDIAEEVRQRMLAETKFCPCVLMMASLSTPPATAGVSPSPRPSLLAYKKAAGLTPSPWCGWRRAAVATAATSSNRTAAPAETIVTGNDVPLLSFAEVAERLDEFHASGTRNQNYMAMYSSIFGGITTNPSAMVIPIDDHMVHRGHGVFDTAAIMNGHLYELEQHLDRFLKSASMAKITLPFDRSTIRSILIQTVSASKCTQGSLRYWLSVGPGDFQLSSAGCANSALYAIVIESPSLPVPAGCKVITSSIPIKSQQFAVMKSVNYLPNALTKVEGEENGGFTGIWLDDEGFVAEGSNMNVGFVTQSKELLMPRFDKILSGCTAKRVLTLAKQLVADGRLSGISSRNVSVQEGKAADEMMLIGSGILVKPVVQWDDQIIGSGKEGPIAQMLFNLILEDMRSGPPSVRIPDMWTTDEADQSMSHS</sequence>
<dbReference type="Gene3D" id="3.20.10.10">
    <property type="entry name" value="D-amino Acid Aminotransferase, subunit A, domain 2"/>
    <property type="match status" value="1"/>
</dbReference>
<protein>
    <submittedName>
        <fullName evidence="5">Uncharacterized protein</fullName>
    </submittedName>
</protein>
<proteinExistence type="inferred from homology"/>
<reference evidence="5" key="2">
    <citation type="submission" date="2015-06" db="UniProtKB">
        <authorList>
            <consortium name="EnsemblPlants"/>
        </authorList>
    </citation>
    <scope>IDENTIFICATION</scope>
</reference>
<comment type="cofactor">
    <cofactor evidence="1">
        <name>pyridoxal 5'-phosphate</name>
        <dbReference type="ChEBI" id="CHEBI:597326"/>
    </cofactor>
</comment>
<dbReference type="STRING" id="4529.A0A0E0NCW8"/>
<evidence type="ECO:0000313" key="5">
    <source>
        <dbReference type="EnsemblPlants" id="ORUFI02G11970.1"/>
    </source>
</evidence>
<feature type="region of interest" description="Disordered" evidence="4">
    <location>
        <begin position="41"/>
        <end position="79"/>
    </location>
</feature>
<dbReference type="FunFam" id="3.30.470.10:FF:000008">
    <property type="entry name" value="D-amino-acid transaminase, chloroplastic"/>
    <property type="match status" value="1"/>
</dbReference>
<name>A0A0E0NCW8_ORYRU</name>
<evidence type="ECO:0000256" key="1">
    <source>
        <dbReference type="ARBA" id="ARBA00001933"/>
    </source>
</evidence>
<dbReference type="EnsemblPlants" id="ORUFI02G11970.1">
    <property type="protein sequence ID" value="ORUFI02G11970.1"/>
    <property type="gene ID" value="ORUFI02G11970"/>
</dbReference>
<evidence type="ECO:0000256" key="3">
    <source>
        <dbReference type="ARBA" id="ARBA00022898"/>
    </source>
</evidence>